<feature type="transmembrane region" description="Helical" evidence="2">
    <location>
        <begin position="69"/>
        <end position="91"/>
    </location>
</feature>
<evidence type="ECO:0000313" key="4">
    <source>
        <dbReference type="Proteomes" id="UP000553776"/>
    </source>
</evidence>
<keyword evidence="2" id="KW-1133">Transmembrane helix</keyword>
<dbReference type="EMBL" id="JACJVR010000039">
    <property type="protein sequence ID" value="MBB6691803.1"/>
    <property type="molecule type" value="Genomic_DNA"/>
</dbReference>
<gene>
    <name evidence="3" type="ORF">H7B90_10380</name>
</gene>
<feature type="compositionally biased region" description="Low complexity" evidence="1">
    <location>
        <begin position="126"/>
        <end position="138"/>
    </location>
</feature>
<reference evidence="3 4" key="1">
    <citation type="submission" date="2020-08" db="EMBL/GenBank/DDBJ databases">
        <title>Cohnella phylogeny.</title>
        <authorList>
            <person name="Dunlap C."/>
        </authorList>
    </citation>
    <scope>NUCLEOTIDE SEQUENCE [LARGE SCALE GENOMIC DNA]</scope>
    <source>
        <strain evidence="3 4">DSM 25239</strain>
    </source>
</reference>
<keyword evidence="4" id="KW-1185">Reference proteome</keyword>
<name>A0A841U0C3_9BACL</name>
<comment type="caution">
    <text evidence="3">The sequence shown here is derived from an EMBL/GenBank/DDBJ whole genome shotgun (WGS) entry which is preliminary data.</text>
</comment>
<organism evidence="3 4">
    <name type="scientific">Cohnella xylanilytica</name>
    <dbReference type="NCBI Taxonomy" id="557555"/>
    <lineage>
        <taxon>Bacteria</taxon>
        <taxon>Bacillati</taxon>
        <taxon>Bacillota</taxon>
        <taxon>Bacilli</taxon>
        <taxon>Bacillales</taxon>
        <taxon>Paenibacillaceae</taxon>
        <taxon>Cohnella</taxon>
    </lineage>
</organism>
<accession>A0A841U0C3</accession>
<feature type="region of interest" description="Disordered" evidence="1">
    <location>
        <begin position="99"/>
        <end position="146"/>
    </location>
</feature>
<evidence type="ECO:0000256" key="2">
    <source>
        <dbReference type="SAM" id="Phobius"/>
    </source>
</evidence>
<dbReference type="Proteomes" id="UP000553776">
    <property type="component" value="Unassembled WGS sequence"/>
</dbReference>
<dbReference type="AlphaFoldDB" id="A0A841U0C3"/>
<proteinExistence type="predicted"/>
<sequence>MIVPLYNLYGIPSTYSLIAGSFSNDSVSARTQGRRIRLLVVPLFVGVLASRALNGAVRRSIDEGAGTTLWLIAGTVDLLTYGVYLAIALFVSQGLSSVYSDLSRPGASNEAAEGGAEDERERERPAASSEPAPGAGVPVPAPPTAS</sequence>
<dbReference type="RefSeq" id="WP_185135798.1">
    <property type="nucleotide sequence ID" value="NZ_JACJVR010000039.1"/>
</dbReference>
<keyword evidence="2" id="KW-0812">Transmembrane</keyword>
<feature type="transmembrane region" description="Helical" evidence="2">
    <location>
        <begin position="36"/>
        <end position="57"/>
    </location>
</feature>
<evidence type="ECO:0000313" key="3">
    <source>
        <dbReference type="EMBL" id="MBB6691803.1"/>
    </source>
</evidence>
<keyword evidence="2" id="KW-0472">Membrane</keyword>
<evidence type="ECO:0000256" key="1">
    <source>
        <dbReference type="SAM" id="MobiDB-lite"/>
    </source>
</evidence>
<protein>
    <submittedName>
        <fullName evidence="3">Uncharacterized protein</fullName>
    </submittedName>
</protein>